<proteinExistence type="predicted"/>
<name>A0A4Q7J0J4_9PSEU</name>
<dbReference type="InterPro" id="IPR006427">
    <property type="entry name" value="Portal_HK97"/>
</dbReference>
<dbReference type="NCBIfam" id="TIGR01537">
    <property type="entry name" value="portal_HK97"/>
    <property type="match status" value="1"/>
</dbReference>
<dbReference type="InterPro" id="IPR006944">
    <property type="entry name" value="Phage/GTA_portal"/>
</dbReference>
<protein>
    <submittedName>
        <fullName evidence="2">Phage portal protein</fullName>
    </submittedName>
</protein>
<dbReference type="Gene3D" id="3.40.140.120">
    <property type="match status" value="1"/>
</dbReference>
<keyword evidence="3" id="KW-1185">Reference proteome</keyword>
<evidence type="ECO:0000313" key="2">
    <source>
        <dbReference type="EMBL" id="RZQ59893.1"/>
    </source>
</evidence>
<dbReference type="Gene3D" id="3.30.1120.70">
    <property type="match status" value="1"/>
</dbReference>
<dbReference type="Pfam" id="PF04860">
    <property type="entry name" value="Phage_portal"/>
    <property type="match status" value="1"/>
</dbReference>
<dbReference type="Proteomes" id="UP000292003">
    <property type="component" value="Unassembled WGS sequence"/>
</dbReference>
<dbReference type="OrthoDB" id="9765386at2"/>
<reference evidence="2 3" key="1">
    <citation type="submission" date="2019-02" db="EMBL/GenBank/DDBJ databases">
        <title>Draft genome sequence of Amycolatopsis sp. 8-3EHSu isolated from roots of Suaeda maritima.</title>
        <authorList>
            <person name="Duangmal K."/>
            <person name="Chantavorakit T."/>
        </authorList>
    </citation>
    <scope>NUCLEOTIDE SEQUENCE [LARGE SCALE GENOMIC DNA]</scope>
    <source>
        <strain evidence="2 3">8-3EHSu</strain>
    </source>
</reference>
<organism evidence="2 3">
    <name type="scientific">Amycolatopsis suaedae</name>
    <dbReference type="NCBI Taxonomy" id="2510978"/>
    <lineage>
        <taxon>Bacteria</taxon>
        <taxon>Bacillati</taxon>
        <taxon>Actinomycetota</taxon>
        <taxon>Actinomycetes</taxon>
        <taxon>Pseudonocardiales</taxon>
        <taxon>Pseudonocardiaceae</taxon>
        <taxon>Amycolatopsis</taxon>
    </lineage>
</organism>
<dbReference type="AlphaFoldDB" id="A0A4Q7J0J4"/>
<feature type="compositionally biased region" description="Pro residues" evidence="1">
    <location>
        <begin position="369"/>
        <end position="382"/>
    </location>
</feature>
<gene>
    <name evidence="2" type="ORF">EWH70_32465</name>
</gene>
<evidence type="ECO:0000256" key="1">
    <source>
        <dbReference type="SAM" id="MobiDB-lite"/>
    </source>
</evidence>
<evidence type="ECO:0000313" key="3">
    <source>
        <dbReference type="Proteomes" id="UP000292003"/>
    </source>
</evidence>
<sequence>MRGPSGDAGVPVTELTALHMPAVWRSVALISSVSAALPLPTYRDDTKVRTKSRLLRDPHPELTPFELWRLSYVHRLLWGNSYQQKIRSRSGEVRELWPIRPDRVRAYRDTSSDAVPGGKLFEVTDDDGRIHVRTSREILHIPGLGYDGTCGVSPVRAASQGVGLALAAEKSGAKFFGQGAMLSGILQTEQRLQPEQAEALKARWKAKVSGSDNAYDVAVLDSGASFEPITMPYKDAQFLESRRFQVVEIARMFGVPLFLLMETERSTSWGTGLEQQALGFVVFDLHPMWLVPTEQRITKELVRPVAPDEYAEYTVEGLLRGDSRARAEFYRVMREVGAMSANDIRAKENMTPVDGGDTYLQPLNMAPLGNPPAPGPSAPNPAPSGDDDDDSGADD</sequence>
<accession>A0A4Q7J0J4</accession>
<feature type="region of interest" description="Disordered" evidence="1">
    <location>
        <begin position="350"/>
        <end position="395"/>
    </location>
</feature>
<dbReference type="EMBL" id="SFCC01000021">
    <property type="protein sequence ID" value="RZQ59893.1"/>
    <property type="molecule type" value="Genomic_DNA"/>
</dbReference>
<feature type="compositionally biased region" description="Acidic residues" evidence="1">
    <location>
        <begin position="385"/>
        <end position="395"/>
    </location>
</feature>
<comment type="caution">
    <text evidence="2">The sequence shown here is derived from an EMBL/GenBank/DDBJ whole genome shotgun (WGS) entry which is preliminary data.</text>
</comment>
<dbReference type="Gene3D" id="1.20.1270.210">
    <property type="match status" value="1"/>
</dbReference>